<name>A0ABU2J8Y9_9ACTN</name>
<organism evidence="1 2">
    <name type="scientific">Jatrophihabitans lederbergiae</name>
    <dbReference type="NCBI Taxonomy" id="3075547"/>
    <lineage>
        <taxon>Bacteria</taxon>
        <taxon>Bacillati</taxon>
        <taxon>Actinomycetota</taxon>
        <taxon>Actinomycetes</taxon>
        <taxon>Jatrophihabitantales</taxon>
        <taxon>Jatrophihabitantaceae</taxon>
        <taxon>Jatrophihabitans</taxon>
    </lineage>
</organism>
<sequence>MRDCRHDLAGAPAGALPELTERLAWHRIADLVSTRGLAMPGGL</sequence>
<dbReference type="EMBL" id="JAVREH010000006">
    <property type="protein sequence ID" value="MDT0261216.1"/>
    <property type="molecule type" value="Genomic_DNA"/>
</dbReference>
<accession>A0ABU2J8Y9</accession>
<comment type="caution">
    <text evidence="1">The sequence shown here is derived from an EMBL/GenBank/DDBJ whole genome shotgun (WGS) entry which is preliminary data.</text>
</comment>
<reference evidence="2" key="1">
    <citation type="submission" date="2023-07" db="EMBL/GenBank/DDBJ databases">
        <title>30 novel species of actinomycetes from the DSMZ collection.</title>
        <authorList>
            <person name="Nouioui I."/>
        </authorList>
    </citation>
    <scope>NUCLEOTIDE SEQUENCE [LARGE SCALE GENOMIC DNA]</scope>
    <source>
        <strain evidence="2">DSM 44399</strain>
    </source>
</reference>
<dbReference type="RefSeq" id="WP_311422369.1">
    <property type="nucleotide sequence ID" value="NZ_JAVREH010000006.1"/>
</dbReference>
<protein>
    <submittedName>
        <fullName evidence="1">Uncharacterized protein</fullName>
    </submittedName>
</protein>
<gene>
    <name evidence="1" type="ORF">RM423_07380</name>
</gene>
<dbReference type="Proteomes" id="UP001183176">
    <property type="component" value="Unassembled WGS sequence"/>
</dbReference>
<proteinExistence type="predicted"/>
<evidence type="ECO:0000313" key="1">
    <source>
        <dbReference type="EMBL" id="MDT0261216.1"/>
    </source>
</evidence>
<evidence type="ECO:0000313" key="2">
    <source>
        <dbReference type="Proteomes" id="UP001183176"/>
    </source>
</evidence>
<keyword evidence="2" id="KW-1185">Reference proteome</keyword>